<evidence type="ECO:0008006" key="9">
    <source>
        <dbReference type="Google" id="ProtNLM"/>
    </source>
</evidence>
<keyword evidence="3 6" id="KW-0812">Transmembrane</keyword>
<dbReference type="AlphaFoldDB" id="A0A1W1ZKK0"/>
<dbReference type="InterPro" id="IPR022791">
    <property type="entry name" value="L-PG_synthase/AglD"/>
</dbReference>
<dbReference type="Pfam" id="PF03706">
    <property type="entry name" value="LPG_synthase_TM"/>
    <property type="match status" value="1"/>
</dbReference>
<evidence type="ECO:0000313" key="8">
    <source>
        <dbReference type="Proteomes" id="UP000192393"/>
    </source>
</evidence>
<feature type="transmembrane region" description="Helical" evidence="6">
    <location>
        <begin position="152"/>
        <end position="171"/>
    </location>
</feature>
<feature type="transmembrane region" description="Helical" evidence="6">
    <location>
        <begin position="183"/>
        <end position="204"/>
    </location>
</feature>
<feature type="transmembrane region" description="Helical" evidence="6">
    <location>
        <begin position="216"/>
        <end position="237"/>
    </location>
</feature>
<comment type="subcellular location">
    <subcellularLocation>
        <location evidence="1">Cell membrane</location>
        <topology evidence="1">Multi-pass membrane protein</topology>
    </subcellularLocation>
</comment>
<evidence type="ECO:0000256" key="6">
    <source>
        <dbReference type="SAM" id="Phobius"/>
    </source>
</evidence>
<protein>
    <recommendedName>
        <fullName evidence="9">Lysylphosphatidylglycerol synthase TM region</fullName>
    </recommendedName>
</protein>
<dbReference type="GO" id="GO:0005886">
    <property type="term" value="C:plasma membrane"/>
    <property type="evidence" value="ECO:0007669"/>
    <property type="project" value="UniProtKB-SubCell"/>
</dbReference>
<dbReference type="Proteomes" id="UP000192393">
    <property type="component" value="Unassembled WGS sequence"/>
</dbReference>
<sequence length="291" mass="33157">MNPKLKKSLLTILKIGVSLGLMAWVLQRLDWEHIGEIFQEVNIFFFGLSVVFYIASQLVSVARFNLFIRKIGIRISFWTNSKLYLLGMFYNFFIPGGIGGDAYKAYVLSKAYKKSLKSLGKIVFLDRFIGLVAIGFTVCILLVFIEIPYSDYLKWIVILVGLIGVVIVLRLANRFFHTHKKRIYWGFLYSILIQGLQLLSVWCIMQSFAVDGNTVIYLTMFLISSVLGIVSFAGLGIREAVFYYGAHWFNFNENTSTIIALSFSLMTAAISFLGIIFIFKKIQFQNSSKPN</sequence>
<reference evidence="7 8" key="1">
    <citation type="submission" date="2017-04" db="EMBL/GenBank/DDBJ databases">
        <authorList>
            <person name="Afonso C.L."/>
            <person name="Miller P.J."/>
            <person name="Scott M.A."/>
            <person name="Spackman E."/>
            <person name="Goraichik I."/>
            <person name="Dimitrov K.M."/>
            <person name="Suarez D.L."/>
            <person name="Swayne D.E."/>
        </authorList>
    </citation>
    <scope>NUCLEOTIDE SEQUENCE [LARGE SCALE GENOMIC DNA]</scope>
    <source>
        <strain evidence="7 8">CGMCC 1.12708</strain>
    </source>
</reference>
<feature type="transmembrane region" description="Helical" evidence="6">
    <location>
        <begin position="257"/>
        <end position="279"/>
    </location>
</feature>
<organism evidence="7 8">
    <name type="scientific">Moheibacter sediminis</name>
    <dbReference type="NCBI Taxonomy" id="1434700"/>
    <lineage>
        <taxon>Bacteria</taxon>
        <taxon>Pseudomonadati</taxon>
        <taxon>Bacteroidota</taxon>
        <taxon>Flavobacteriia</taxon>
        <taxon>Flavobacteriales</taxon>
        <taxon>Weeksellaceae</taxon>
        <taxon>Moheibacter</taxon>
    </lineage>
</organism>
<dbReference type="RefSeq" id="WP_143736339.1">
    <property type="nucleotide sequence ID" value="NZ_FWXS01000003.1"/>
</dbReference>
<dbReference type="STRING" id="1434700.SAMN06296427_10344"/>
<feature type="transmembrane region" description="Helical" evidence="6">
    <location>
        <begin position="41"/>
        <end position="62"/>
    </location>
</feature>
<dbReference type="OrthoDB" id="1123508at2"/>
<feature type="transmembrane region" description="Helical" evidence="6">
    <location>
        <begin position="12"/>
        <end position="29"/>
    </location>
</feature>
<proteinExistence type="predicted"/>
<name>A0A1W1ZKK0_9FLAO</name>
<evidence type="ECO:0000256" key="4">
    <source>
        <dbReference type="ARBA" id="ARBA00022989"/>
    </source>
</evidence>
<evidence type="ECO:0000256" key="3">
    <source>
        <dbReference type="ARBA" id="ARBA00022692"/>
    </source>
</evidence>
<keyword evidence="5 6" id="KW-0472">Membrane</keyword>
<evidence type="ECO:0000256" key="2">
    <source>
        <dbReference type="ARBA" id="ARBA00022475"/>
    </source>
</evidence>
<evidence type="ECO:0000256" key="1">
    <source>
        <dbReference type="ARBA" id="ARBA00004651"/>
    </source>
</evidence>
<accession>A0A1W1ZKK0</accession>
<keyword evidence="4 6" id="KW-1133">Transmembrane helix</keyword>
<evidence type="ECO:0000256" key="5">
    <source>
        <dbReference type="ARBA" id="ARBA00023136"/>
    </source>
</evidence>
<feature type="transmembrane region" description="Helical" evidence="6">
    <location>
        <begin position="123"/>
        <end position="145"/>
    </location>
</feature>
<dbReference type="PANTHER" id="PTHR40277">
    <property type="entry name" value="BLL5419 PROTEIN"/>
    <property type="match status" value="1"/>
</dbReference>
<keyword evidence="8" id="KW-1185">Reference proteome</keyword>
<gene>
    <name evidence="7" type="ORF">SAMN06296427_10344</name>
</gene>
<feature type="transmembrane region" description="Helical" evidence="6">
    <location>
        <begin position="83"/>
        <end position="103"/>
    </location>
</feature>
<dbReference type="NCBIfam" id="TIGR00374">
    <property type="entry name" value="flippase-like domain"/>
    <property type="match status" value="1"/>
</dbReference>
<dbReference type="PANTHER" id="PTHR40277:SF1">
    <property type="entry name" value="BLL5419 PROTEIN"/>
    <property type="match status" value="1"/>
</dbReference>
<evidence type="ECO:0000313" key="7">
    <source>
        <dbReference type="EMBL" id="SMC49075.1"/>
    </source>
</evidence>
<dbReference type="EMBL" id="FWXS01000003">
    <property type="protein sequence ID" value="SMC49075.1"/>
    <property type="molecule type" value="Genomic_DNA"/>
</dbReference>
<keyword evidence="2" id="KW-1003">Cell membrane</keyword>